<proteinExistence type="inferred from homology"/>
<dbReference type="GO" id="GO:0003998">
    <property type="term" value="F:acylphosphatase activity"/>
    <property type="evidence" value="ECO:0007669"/>
    <property type="project" value="UniProtKB-EC"/>
</dbReference>
<dbReference type="PRINTS" id="PR00112">
    <property type="entry name" value="ACYLPHPHTASE"/>
</dbReference>
<feature type="domain" description="Acylphosphatase-like" evidence="6">
    <location>
        <begin position="40"/>
        <end position="128"/>
    </location>
</feature>
<dbReference type="EMBL" id="CABPRZ010000008">
    <property type="protein sequence ID" value="VVE06347.1"/>
    <property type="molecule type" value="Genomic_DNA"/>
</dbReference>
<comment type="catalytic activity">
    <reaction evidence="3 4">
        <text>an acyl phosphate + H2O = a carboxylate + phosphate + H(+)</text>
        <dbReference type="Rhea" id="RHEA:14965"/>
        <dbReference type="ChEBI" id="CHEBI:15377"/>
        <dbReference type="ChEBI" id="CHEBI:15378"/>
        <dbReference type="ChEBI" id="CHEBI:29067"/>
        <dbReference type="ChEBI" id="CHEBI:43474"/>
        <dbReference type="ChEBI" id="CHEBI:59918"/>
        <dbReference type="EC" id="3.6.1.7"/>
    </reaction>
</comment>
<dbReference type="PROSITE" id="PS51160">
    <property type="entry name" value="ACYLPHOSPHATASE_3"/>
    <property type="match status" value="1"/>
</dbReference>
<gene>
    <name evidence="7" type="ORF">PTE30175_02330</name>
</gene>
<sequence length="130" mass="14299">MSGAPLLTEAMSGARRDEPVATYGRITRMEADGSDRGLETRLVRVRGRVQGIGYREACVRHARALGVTGWVRNRMDDSVEAMLQGTPAQLADMCAWLSEGLPAALVDGLDVTEVPPPYPRFDRFERLPTL</sequence>
<dbReference type="InterPro" id="IPR036046">
    <property type="entry name" value="Acylphosphatase-like_dom_sf"/>
</dbReference>
<dbReference type="AlphaFoldDB" id="A0A5E4V289"/>
<name>A0A5E4V289_9BURK</name>
<keyword evidence="8" id="KW-1185">Reference proteome</keyword>
<evidence type="ECO:0000259" key="6">
    <source>
        <dbReference type="PROSITE" id="PS51160"/>
    </source>
</evidence>
<dbReference type="PANTHER" id="PTHR47268">
    <property type="entry name" value="ACYLPHOSPHATASE"/>
    <property type="match status" value="1"/>
</dbReference>
<dbReference type="InterPro" id="IPR020456">
    <property type="entry name" value="Acylphosphatase"/>
</dbReference>
<evidence type="ECO:0000256" key="4">
    <source>
        <dbReference type="PROSITE-ProRule" id="PRU00520"/>
    </source>
</evidence>
<reference evidence="7 8" key="1">
    <citation type="submission" date="2019-08" db="EMBL/GenBank/DDBJ databases">
        <authorList>
            <person name="Peeters C."/>
        </authorList>
    </citation>
    <scope>NUCLEOTIDE SEQUENCE [LARGE SCALE GENOMIC DNA]</scope>
    <source>
        <strain evidence="7 8">LMG 30175</strain>
    </source>
</reference>
<evidence type="ECO:0000313" key="8">
    <source>
        <dbReference type="Proteomes" id="UP000414233"/>
    </source>
</evidence>
<evidence type="ECO:0000256" key="2">
    <source>
        <dbReference type="ARBA" id="ARBA00012150"/>
    </source>
</evidence>
<organism evidence="7 8">
    <name type="scientific">Pandoraea terrae</name>
    <dbReference type="NCBI Taxonomy" id="1537710"/>
    <lineage>
        <taxon>Bacteria</taxon>
        <taxon>Pseudomonadati</taxon>
        <taxon>Pseudomonadota</taxon>
        <taxon>Betaproteobacteria</taxon>
        <taxon>Burkholderiales</taxon>
        <taxon>Burkholderiaceae</taxon>
        <taxon>Pandoraea</taxon>
    </lineage>
</organism>
<dbReference type="PANTHER" id="PTHR47268:SF4">
    <property type="entry name" value="ACYLPHOSPHATASE"/>
    <property type="match status" value="1"/>
</dbReference>
<protein>
    <recommendedName>
        <fullName evidence="2 4">acylphosphatase</fullName>
        <ecNumber evidence="2 4">3.6.1.7</ecNumber>
    </recommendedName>
</protein>
<dbReference type="SUPFAM" id="SSF54975">
    <property type="entry name" value="Acylphosphatase/BLUF domain-like"/>
    <property type="match status" value="1"/>
</dbReference>
<evidence type="ECO:0000256" key="3">
    <source>
        <dbReference type="ARBA" id="ARBA00047645"/>
    </source>
</evidence>
<feature type="active site" evidence="4">
    <location>
        <position position="73"/>
    </location>
</feature>
<accession>A0A5E4V289</accession>
<dbReference type="Gene3D" id="3.30.70.100">
    <property type="match status" value="1"/>
</dbReference>
<dbReference type="Pfam" id="PF00708">
    <property type="entry name" value="Acylphosphatase"/>
    <property type="match status" value="1"/>
</dbReference>
<comment type="similarity">
    <text evidence="1 5">Belongs to the acylphosphatase family.</text>
</comment>
<feature type="active site" evidence="4">
    <location>
        <position position="55"/>
    </location>
</feature>
<dbReference type="InterPro" id="IPR001792">
    <property type="entry name" value="Acylphosphatase-like_dom"/>
</dbReference>
<dbReference type="EC" id="3.6.1.7" evidence="2 4"/>
<dbReference type="Proteomes" id="UP000414233">
    <property type="component" value="Unassembled WGS sequence"/>
</dbReference>
<keyword evidence="4" id="KW-0378">Hydrolase</keyword>
<evidence type="ECO:0000256" key="5">
    <source>
        <dbReference type="RuleBase" id="RU004168"/>
    </source>
</evidence>
<evidence type="ECO:0000313" key="7">
    <source>
        <dbReference type="EMBL" id="VVE06347.1"/>
    </source>
</evidence>
<evidence type="ECO:0000256" key="1">
    <source>
        <dbReference type="ARBA" id="ARBA00005614"/>
    </source>
</evidence>